<dbReference type="Pfam" id="PF00149">
    <property type="entry name" value="Metallophos"/>
    <property type="match status" value="1"/>
</dbReference>
<evidence type="ECO:0000313" key="2">
    <source>
        <dbReference type="EMBL" id="KAA0917608.1"/>
    </source>
</evidence>
<dbReference type="Proteomes" id="UP000325291">
    <property type="component" value="Unassembled WGS sequence"/>
</dbReference>
<evidence type="ECO:0000313" key="3">
    <source>
        <dbReference type="Proteomes" id="UP000325291"/>
    </source>
</evidence>
<dbReference type="CDD" id="cd00144">
    <property type="entry name" value="MPP_PPP_family"/>
    <property type="match status" value="1"/>
</dbReference>
<reference evidence="2 3" key="1">
    <citation type="submission" date="2019-07" db="EMBL/GenBank/DDBJ databases">
        <title>Aquicoccus porphyridii gen. nov., sp. nov., isolated from a small marine red alga, Porphyridium marinum.</title>
        <authorList>
            <person name="Liu L."/>
        </authorList>
    </citation>
    <scope>NUCLEOTIDE SEQUENCE [LARGE SCALE GENOMIC DNA]</scope>
    <source>
        <strain evidence="2 3">L1 8-17</strain>
    </source>
</reference>
<dbReference type="PANTHER" id="PTHR42850">
    <property type="entry name" value="METALLOPHOSPHOESTERASE"/>
    <property type="match status" value="1"/>
</dbReference>
<keyword evidence="3" id="KW-1185">Reference proteome</keyword>
<dbReference type="GO" id="GO:0016791">
    <property type="term" value="F:phosphatase activity"/>
    <property type="evidence" value="ECO:0007669"/>
    <property type="project" value="TreeGrafter"/>
</dbReference>
<gene>
    <name evidence="2" type="ORF">FLO80_06130</name>
</gene>
<dbReference type="InterPro" id="IPR029052">
    <property type="entry name" value="Metallo-depent_PP-like"/>
</dbReference>
<dbReference type="Gene3D" id="3.60.21.10">
    <property type="match status" value="1"/>
</dbReference>
<dbReference type="RefSeq" id="WP_111363214.1">
    <property type="nucleotide sequence ID" value="NZ_VINQ01000003.1"/>
</dbReference>
<protein>
    <submittedName>
        <fullName evidence="2">Serine/threonine protein phosphatase</fullName>
    </submittedName>
</protein>
<accession>A0A5A9ZKB0</accession>
<name>A0A5A9ZKB0_9RHOB</name>
<dbReference type="PANTHER" id="PTHR42850:SF4">
    <property type="entry name" value="ZINC-DEPENDENT ENDOPOLYPHOSPHATASE"/>
    <property type="match status" value="1"/>
</dbReference>
<evidence type="ECO:0000259" key="1">
    <source>
        <dbReference type="Pfam" id="PF00149"/>
    </source>
</evidence>
<dbReference type="GO" id="GO:0005737">
    <property type="term" value="C:cytoplasm"/>
    <property type="evidence" value="ECO:0007669"/>
    <property type="project" value="TreeGrafter"/>
</dbReference>
<organism evidence="2 3">
    <name type="scientific">Aquicoccus porphyridii</name>
    <dbReference type="NCBI Taxonomy" id="1852029"/>
    <lineage>
        <taxon>Bacteria</taxon>
        <taxon>Pseudomonadati</taxon>
        <taxon>Pseudomonadota</taxon>
        <taxon>Alphaproteobacteria</taxon>
        <taxon>Rhodobacterales</taxon>
        <taxon>Paracoccaceae</taxon>
        <taxon>Aquicoccus</taxon>
    </lineage>
</organism>
<dbReference type="GO" id="GO:0008803">
    <property type="term" value="F:bis(5'-nucleosyl)-tetraphosphatase (symmetrical) activity"/>
    <property type="evidence" value="ECO:0007669"/>
    <property type="project" value="TreeGrafter"/>
</dbReference>
<dbReference type="InterPro" id="IPR050126">
    <property type="entry name" value="Ap4A_hydrolase"/>
</dbReference>
<feature type="domain" description="Calcineurin-like phosphoesterase" evidence="1">
    <location>
        <begin position="4"/>
        <end position="196"/>
    </location>
</feature>
<dbReference type="EMBL" id="VINQ01000003">
    <property type="protein sequence ID" value="KAA0917608.1"/>
    <property type="molecule type" value="Genomic_DNA"/>
</dbReference>
<dbReference type="InterPro" id="IPR004843">
    <property type="entry name" value="Calcineurin-like_PHP"/>
</dbReference>
<dbReference type="SUPFAM" id="SSF56300">
    <property type="entry name" value="Metallo-dependent phosphatases"/>
    <property type="match status" value="1"/>
</dbReference>
<comment type="caution">
    <text evidence="2">The sequence shown here is derived from an EMBL/GenBank/DDBJ whole genome shotgun (WGS) entry which is preliminary data.</text>
</comment>
<dbReference type="AlphaFoldDB" id="A0A5A9ZKB0"/>
<sequence>MTETIYAIGDIHGQHEMLLDVLTRIEADGGTDARVVMLGDLVDRGPDSRAVLDTLISGIEQGRDWTVLMGNHDRMFLDFLETGAMDSPMVRSGLDWLNERLGGAETLASYGLDPTMPAKRLLKAAGRAVPREHHSFLAARPFYLERGPHLFVHAGIHPERPLEAQSEDDLIWIREPFLSYSEPFDWLVIHGHTAQKLPRHYGNRINLDSGAGWGRPLTAAAIEGTRAWVLTDDGRQPLMP</sequence>
<dbReference type="GO" id="GO:0110154">
    <property type="term" value="P:RNA decapping"/>
    <property type="evidence" value="ECO:0007669"/>
    <property type="project" value="TreeGrafter"/>
</dbReference>
<proteinExistence type="predicted"/>